<proteinExistence type="predicted"/>
<comment type="caution">
    <text evidence="2">The sequence shown here is derived from an EMBL/GenBank/DDBJ whole genome shotgun (WGS) entry which is preliminary data.</text>
</comment>
<sequence>MESRRRFGGNKKGLVDFRNQKVKPHRLITNLVVVLVVVCRPLLPQMRPASPIEDWGTAIPIEGRDRAIPERPHLCGVTSREDRSTRGTVGAGVD</sequence>
<name>A0A8S9NZK4_BRACR</name>
<reference evidence="2" key="1">
    <citation type="submission" date="2019-12" db="EMBL/GenBank/DDBJ databases">
        <title>Genome sequencing and annotation of Brassica cretica.</title>
        <authorList>
            <person name="Studholme D.J."/>
            <person name="Sarris P."/>
        </authorList>
    </citation>
    <scope>NUCLEOTIDE SEQUENCE</scope>
    <source>
        <strain evidence="2">PFS-109/04</strain>
        <tissue evidence="2">Leaf</tissue>
    </source>
</reference>
<gene>
    <name evidence="2" type="ORF">F2Q69_00006494</name>
</gene>
<feature type="region of interest" description="Disordered" evidence="1">
    <location>
        <begin position="71"/>
        <end position="94"/>
    </location>
</feature>
<evidence type="ECO:0000313" key="2">
    <source>
        <dbReference type="EMBL" id="KAF3508210.1"/>
    </source>
</evidence>
<dbReference type="EMBL" id="QGKX02001521">
    <property type="protein sequence ID" value="KAF3508210.1"/>
    <property type="molecule type" value="Genomic_DNA"/>
</dbReference>
<dbReference type="Proteomes" id="UP000712600">
    <property type="component" value="Unassembled WGS sequence"/>
</dbReference>
<protein>
    <submittedName>
        <fullName evidence="2">Uncharacterized protein</fullName>
    </submittedName>
</protein>
<organism evidence="2 3">
    <name type="scientific">Brassica cretica</name>
    <name type="common">Mustard</name>
    <dbReference type="NCBI Taxonomy" id="69181"/>
    <lineage>
        <taxon>Eukaryota</taxon>
        <taxon>Viridiplantae</taxon>
        <taxon>Streptophyta</taxon>
        <taxon>Embryophyta</taxon>
        <taxon>Tracheophyta</taxon>
        <taxon>Spermatophyta</taxon>
        <taxon>Magnoliopsida</taxon>
        <taxon>eudicotyledons</taxon>
        <taxon>Gunneridae</taxon>
        <taxon>Pentapetalae</taxon>
        <taxon>rosids</taxon>
        <taxon>malvids</taxon>
        <taxon>Brassicales</taxon>
        <taxon>Brassicaceae</taxon>
        <taxon>Brassiceae</taxon>
        <taxon>Brassica</taxon>
    </lineage>
</organism>
<evidence type="ECO:0000256" key="1">
    <source>
        <dbReference type="SAM" id="MobiDB-lite"/>
    </source>
</evidence>
<dbReference type="AlphaFoldDB" id="A0A8S9NZK4"/>
<evidence type="ECO:0000313" key="3">
    <source>
        <dbReference type="Proteomes" id="UP000712600"/>
    </source>
</evidence>
<accession>A0A8S9NZK4</accession>
<feature type="compositionally biased region" description="Basic and acidic residues" evidence="1">
    <location>
        <begin position="71"/>
        <end position="85"/>
    </location>
</feature>